<feature type="domain" description="PLD phosphodiesterase" evidence="15">
    <location>
        <begin position="223"/>
        <end position="250"/>
    </location>
</feature>
<feature type="active site" evidence="13">
    <location>
        <position position="412"/>
    </location>
</feature>
<dbReference type="EC" id="2.7.8.-" evidence="13 14"/>
<dbReference type="Proteomes" id="UP000586254">
    <property type="component" value="Unassembled WGS sequence"/>
</dbReference>
<evidence type="ECO:0000256" key="6">
    <source>
        <dbReference type="ARBA" id="ARBA00022737"/>
    </source>
</evidence>
<evidence type="ECO:0000256" key="4">
    <source>
        <dbReference type="ARBA" id="ARBA00022679"/>
    </source>
</evidence>
<accession>A0A1I5KJC0</accession>
<dbReference type="Pfam" id="PF13091">
    <property type="entry name" value="PLDc_2"/>
    <property type="match status" value="2"/>
</dbReference>
<feature type="transmembrane region" description="Helical" evidence="13">
    <location>
        <begin position="12"/>
        <end position="30"/>
    </location>
</feature>
<evidence type="ECO:0000256" key="10">
    <source>
        <dbReference type="ARBA" id="ARBA00023209"/>
    </source>
</evidence>
<comment type="catalytic activity">
    <reaction evidence="13">
        <text>2 a 1,2-diacyl-sn-glycero-3-phospho-(1'-sn-glycerol) = a cardiolipin + glycerol</text>
        <dbReference type="Rhea" id="RHEA:31451"/>
        <dbReference type="ChEBI" id="CHEBI:17754"/>
        <dbReference type="ChEBI" id="CHEBI:62237"/>
        <dbReference type="ChEBI" id="CHEBI:64716"/>
    </reaction>
</comment>
<keyword evidence="8 13" id="KW-0443">Lipid metabolism</keyword>
<dbReference type="RefSeq" id="WP_090413214.1">
    <property type="nucleotide sequence ID" value="NZ_CAJKZB010000001.1"/>
</dbReference>
<dbReference type="FunFam" id="3.30.870.10:FF:000021">
    <property type="entry name" value="Cardiolipin synthase"/>
    <property type="match status" value="1"/>
</dbReference>
<feature type="active site" evidence="13">
    <location>
        <position position="417"/>
    </location>
</feature>
<evidence type="ECO:0000256" key="8">
    <source>
        <dbReference type="ARBA" id="ARBA00023098"/>
    </source>
</evidence>
<evidence type="ECO:0000256" key="11">
    <source>
        <dbReference type="ARBA" id="ARBA00023264"/>
    </source>
</evidence>
<dbReference type="CDD" id="cd09110">
    <property type="entry name" value="PLDc_CLS_1"/>
    <property type="match status" value="1"/>
</dbReference>
<evidence type="ECO:0000256" key="13">
    <source>
        <dbReference type="HAMAP-Rule" id="MF_01916"/>
    </source>
</evidence>
<keyword evidence="5 13" id="KW-0812">Transmembrane</keyword>
<keyword evidence="2 13" id="KW-1003">Cell membrane</keyword>
<evidence type="ECO:0000313" key="16">
    <source>
        <dbReference type="EMBL" id="NZA37598.1"/>
    </source>
</evidence>
<dbReference type="InterPro" id="IPR001736">
    <property type="entry name" value="PLipase_D/transphosphatidylase"/>
</dbReference>
<dbReference type="PROSITE" id="PS50035">
    <property type="entry name" value="PLD"/>
    <property type="match status" value="2"/>
</dbReference>
<dbReference type="InterPro" id="IPR030874">
    <property type="entry name" value="Cardiolipin_synth_Firmi"/>
</dbReference>
<comment type="function">
    <text evidence="12 13">Catalyzes the reversible phosphatidyl group transfer from one phosphatidylglycerol molecule to another to form cardiolipin (CL) (diphosphatidylglycerol) and glycerol.</text>
</comment>
<dbReference type="GO" id="GO:0008808">
    <property type="term" value="F:cardiolipin synthase activity"/>
    <property type="evidence" value="ECO:0007669"/>
    <property type="project" value="UniProtKB-UniRule"/>
</dbReference>
<comment type="subcellular location">
    <subcellularLocation>
        <location evidence="1 13">Cell membrane</location>
        <topology evidence="1 13">Multi-pass membrane protein</topology>
    </subcellularLocation>
</comment>
<evidence type="ECO:0000256" key="1">
    <source>
        <dbReference type="ARBA" id="ARBA00004651"/>
    </source>
</evidence>
<dbReference type="AlphaFoldDB" id="A0A1I5KJC0"/>
<dbReference type="NCBIfam" id="TIGR04265">
    <property type="entry name" value="bac_cardiolipin"/>
    <property type="match status" value="1"/>
</dbReference>
<keyword evidence="3 13" id="KW-0444">Lipid biosynthesis</keyword>
<dbReference type="Pfam" id="PF13396">
    <property type="entry name" value="PLDc_N"/>
    <property type="match status" value="1"/>
</dbReference>
<comment type="caution">
    <text evidence="16">The sequence shown here is derived from an EMBL/GenBank/DDBJ whole genome shotgun (WGS) entry which is preliminary data.</text>
</comment>
<feature type="active site" evidence="13">
    <location>
        <position position="230"/>
    </location>
</feature>
<evidence type="ECO:0000256" key="9">
    <source>
        <dbReference type="ARBA" id="ARBA00023136"/>
    </source>
</evidence>
<evidence type="ECO:0000256" key="2">
    <source>
        <dbReference type="ARBA" id="ARBA00022475"/>
    </source>
</evidence>
<keyword evidence="9 13" id="KW-0472">Membrane</keyword>
<feature type="active site" evidence="13">
    <location>
        <position position="235"/>
    </location>
</feature>
<evidence type="ECO:0000256" key="5">
    <source>
        <dbReference type="ARBA" id="ARBA00022692"/>
    </source>
</evidence>
<dbReference type="SUPFAM" id="SSF56024">
    <property type="entry name" value="Phospholipase D/nuclease"/>
    <property type="match status" value="2"/>
</dbReference>
<evidence type="ECO:0000256" key="3">
    <source>
        <dbReference type="ARBA" id="ARBA00022516"/>
    </source>
</evidence>
<evidence type="ECO:0000256" key="7">
    <source>
        <dbReference type="ARBA" id="ARBA00022989"/>
    </source>
</evidence>
<evidence type="ECO:0000313" key="17">
    <source>
        <dbReference type="Proteomes" id="UP000586254"/>
    </source>
</evidence>
<dbReference type="InterPro" id="IPR025202">
    <property type="entry name" value="PLD-like_dom"/>
</dbReference>
<feature type="domain" description="PLD phosphodiesterase" evidence="15">
    <location>
        <begin position="405"/>
        <end position="432"/>
    </location>
</feature>
<name>A0A1I5KJC0_9FIRM</name>
<dbReference type="PANTHER" id="PTHR21248:SF22">
    <property type="entry name" value="PHOSPHOLIPASE D"/>
    <property type="match status" value="1"/>
</dbReference>
<organism evidence="16 17">
    <name type="scientific">Eubacterium callanderi</name>
    <dbReference type="NCBI Taxonomy" id="53442"/>
    <lineage>
        <taxon>Bacteria</taxon>
        <taxon>Bacillati</taxon>
        <taxon>Bacillota</taxon>
        <taxon>Clostridia</taxon>
        <taxon>Eubacteriales</taxon>
        <taxon>Eubacteriaceae</taxon>
        <taxon>Eubacterium</taxon>
    </lineage>
</organism>
<dbReference type="EMBL" id="JACCKS010000005">
    <property type="protein sequence ID" value="NZA37598.1"/>
    <property type="molecule type" value="Genomic_DNA"/>
</dbReference>
<keyword evidence="10 13" id="KW-0594">Phospholipid biosynthesis</keyword>
<feature type="active site" evidence="13">
    <location>
        <position position="228"/>
    </location>
</feature>
<keyword evidence="4 13" id="KW-0808">Transferase</keyword>
<keyword evidence="11 13" id="KW-1208">Phospholipid metabolism</keyword>
<dbReference type="CDD" id="cd09112">
    <property type="entry name" value="PLDc_CLS_2"/>
    <property type="match status" value="1"/>
</dbReference>
<feature type="transmembrane region" description="Helical" evidence="13">
    <location>
        <begin position="39"/>
        <end position="59"/>
    </location>
</feature>
<feature type="active site" evidence="13">
    <location>
        <position position="410"/>
    </location>
</feature>
<dbReference type="PANTHER" id="PTHR21248">
    <property type="entry name" value="CARDIOLIPIN SYNTHASE"/>
    <property type="match status" value="1"/>
</dbReference>
<proteinExistence type="inferred from homology"/>
<keyword evidence="6" id="KW-0677">Repeat</keyword>
<dbReference type="SMART" id="SM00155">
    <property type="entry name" value="PLDc"/>
    <property type="match status" value="2"/>
</dbReference>
<evidence type="ECO:0000259" key="15">
    <source>
        <dbReference type="PROSITE" id="PS50035"/>
    </source>
</evidence>
<comment type="similarity">
    <text evidence="13">Belongs to the phospholipase D family. Cardiolipin synthase subfamily.</text>
</comment>
<dbReference type="FunFam" id="3.30.870.10:FF:000014">
    <property type="entry name" value="Cardiolipin synthase"/>
    <property type="match status" value="1"/>
</dbReference>
<dbReference type="GO" id="GO:0032049">
    <property type="term" value="P:cardiolipin biosynthetic process"/>
    <property type="evidence" value="ECO:0007669"/>
    <property type="project" value="UniProtKB-UniRule"/>
</dbReference>
<evidence type="ECO:0000256" key="12">
    <source>
        <dbReference type="ARBA" id="ARBA00057569"/>
    </source>
</evidence>
<dbReference type="InterPro" id="IPR027379">
    <property type="entry name" value="CLS_N"/>
</dbReference>
<protein>
    <recommendedName>
        <fullName evidence="13 14">Cardiolipin synthase</fullName>
        <shortName evidence="13">CL synthase</shortName>
        <ecNumber evidence="13 14">2.7.8.-</ecNumber>
    </recommendedName>
</protein>
<evidence type="ECO:0000256" key="14">
    <source>
        <dbReference type="NCBIfam" id="TIGR04265"/>
    </source>
</evidence>
<dbReference type="HAMAP" id="MF_01916">
    <property type="entry name" value="Cardiolipin_synth_Cls"/>
    <property type="match status" value="1"/>
</dbReference>
<reference evidence="16 17" key="1">
    <citation type="submission" date="2020-07" db="EMBL/GenBank/DDBJ databases">
        <title>Organ Donor 1.</title>
        <authorList>
            <person name="Marsh A.J."/>
            <person name="Azcarate-Peril M.A."/>
        </authorList>
    </citation>
    <scope>NUCLEOTIDE SEQUENCE [LARGE SCALE GENOMIC DNA]</scope>
    <source>
        <strain evidence="16 17">AMC0717</strain>
    </source>
</reference>
<dbReference type="GO" id="GO:0005886">
    <property type="term" value="C:plasma membrane"/>
    <property type="evidence" value="ECO:0007669"/>
    <property type="project" value="UniProtKB-SubCell"/>
</dbReference>
<gene>
    <name evidence="16" type="primary">cls</name>
    <name evidence="16" type="ORF">H0N91_05460</name>
</gene>
<sequence>MTFSFFTLASPFSVFVFIVNILFSFTIIFLERKTPQSTYAWLLFLWIIPVLGFVFYLFFSQNLTKRKIYRYNTPENEQYQLLLRRQKKALVDRQRIAKNKTIAKKYRYNIEYHLNVSHALYTDNNSIDIYTDGHEKFNALFEAIENARSTVHIEYYIIKYDGLGQKFMELLTKKAREGVEVRLLFDEMGGRYIPKSALKELESSGGQYGIFFPSRLRFINLRLNYRDHRKIVIIDGKTGFIGGFNVGDEYLGLKKKMGYWRDTHLKIEGYAAYELQMRFFLDWRTSGNKAKLNINSENIHRYFPYMENCEGSGIQIVSSGPDDPNQVIKQGFIRMITNAEKYILIQSPYFVTDESIMEALKIALLSGIDVRIMIPNKPDHIFIYWATLSYVGELIKYGARVYIYDNGFLHAKVLVVDDQIAAVGSCNFDIRSFSLNFETNAFIYDPEIAVKLRDIFYRDIEKSIYYDTMAYEKRSRVIKVKESISRLFAPLL</sequence>
<dbReference type="Gene3D" id="3.30.870.10">
    <property type="entry name" value="Endonuclease Chain A"/>
    <property type="match status" value="2"/>
</dbReference>
<dbReference type="InterPro" id="IPR022924">
    <property type="entry name" value="Cardiolipin_synthase"/>
</dbReference>
<keyword evidence="7 13" id="KW-1133">Transmembrane helix</keyword>